<evidence type="ECO:0000313" key="1">
    <source>
        <dbReference type="EMBL" id="MBX45877.1"/>
    </source>
</evidence>
<sequence length="46" mass="5166">MLKGKLVTPTPRSCEVMYMSSLHHLAIPTYTEFAGLMVILNTTIKQ</sequence>
<organism evidence="1">
    <name type="scientific">Rhizophora mucronata</name>
    <name type="common">Asiatic mangrove</name>
    <dbReference type="NCBI Taxonomy" id="61149"/>
    <lineage>
        <taxon>Eukaryota</taxon>
        <taxon>Viridiplantae</taxon>
        <taxon>Streptophyta</taxon>
        <taxon>Embryophyta</taxon>
        <taxon>Tracheophyta</taxon>
        <taxon>Spermatophyta</taxon>
        <taxon>Magnoliopsida</taxon>
        <taxon>eudicotyledons</taxon>
        <taxon>Gunneridae</taxon>
        <taxon>Pentapetalae</taxon>
        <taxon>rosids</taxon>
        <taxon>fabids</taxon>
        <taxon>Malpighiales</taxon>
        <taxon>Rhizophoraceae</taxon>
        <taxon>Rhizophora</taxon>
    </lineage>
</organism>
<dbReference type="EMBL" id="GGEC01065393">
    <property type="protein sequence ID" value="MBX45877.1"/>
    <property type="molecule type" value="Transcribed_RNA"/>
</dbReference>
<protein>
    <submittedName>
        <fullName evidence="1">Uncharacterized protein</fullName>
    </submittedName>
</protein>
<dbReference type="AlphaFoldDB" id="A0A2P2NTP9"/>
<accession>A0A2P2NTP9</accession>
<proteinExistence type="predicted"/>
<reference evidence="1" key="1">
    <citation type="submission" date="2018-02" db="EMBL/GenBank/DDBJ databases">
        <title>Rhizophora mucronata_Transcriptome.</title>
        <authorList>
            <person name="Meera S.P."/>
            <person name="Sreeshan A."/>
            <person name="Augustine A."/>
        </authorList>
    </citation>
    <scope>NUCLEOTIDE SEQUENCE</scope>
    <source>
        <tissue evidence="1">Leaf</tissue>
    </source>
</reference>
<name>A0A2P2NTP9_RHIMU</name>